<accession>A0ABQ9JQ00</accession>
<keyword evidence="1" id="KW-0479">Metal-binding</keyword>
<dbReference type="SMART" id="SM00343">
    <property type="entry name" value="ZnF_C2HC"/>
    <property type="match status" value="1"/>
</dbReference>
<keyword evidence="1" id="KW-0862">Zinc</keyword>
<dbReference type="Gene3D" id="4.10.60.10">
    <property type="entry name" value="Zinc finger, CCHC-type"/>
    <property type="match status" value="1"/>
</dbReference>
<reference evidence="3" key="1">
    <citation type="journal article" date="2023" name="Insect Mol. Biol.">
        <title>Genome sequencing provides insights into the evolution of gene families encoding plant cell wall-degrading enzymes in longhorned beetles.</title>
        <authorList>
            <person name="Shin N.R."/>
            <person name="Okamura Y."/>
            <person name="Kirsch R."/>
            <person name="Pauchet Y."/>
        </authorList>
    </citation>
    <scope>NUCLEOTIDE SEQUENCE</scope>
    <source>
        <strain evidence="3">MMC_N1</strain>
    </source>
</reference>
<sequence>MSKMQVNRLNKDELTYEVRIRGIAPGTVEEMRRSLAMARRLETSGDSVKYPEYPYSVEDDIKAVEEKLAELEPLVARFGDSSSSNSFYTYQTKLSHVLHRIDNMDEEKATQRPEYRAKALTLFSDLHRKAEEFEKLQSVPPQLSFLEQSSFEAAIEPVRRSSSTSPSRAGIKSILPNKWNLKFCGDKKGLSLSAFLEQVEELRLARHVSKNILLESGIDLFGGRAYQFYLAYRNQVSTWDDFVSLLREEYLSPNYNEKLFEEIRRRTQGSDESIGIYLAVMTGYFNRLTCSVSEETKLKILMRNIAPFYQNQLALVEVTSIAQLRDLGKRLEARKEAVENYVVPSRRSNTLEPDLAYIEVENQHLSEITTSQATGSAPVKREITCYRCGKPGHMAAGCIERRGKRKPTLLSDRGRRVDGFHSIDKVQVILDYVLENVVNDERPYLKIEIFGKPILGLLDSGASRTILGSKGIALIRELGLTIDRSITSFCAVANGSRVRSVGVVSLPVSLRGKFRLVEVIVVPELPHLLILGADFWRVMGIVPDLRHNEWYFSSEPVTVNAIGHVNSESLLTPLERSRLQALLDIEDGTQSSVTARNEHFKHMFSDVRKRLEVAAKKSCDQYNLRRRHVEYLPGQLVWKRNFVLSDAARYFSKKLAPKFIGPLKIKKRLSPWTYELMDDDGESKGVWHTKDLKPCPGIEDD</sequence>
<dbReference type="InterPro" id="IPR001878">
    <property type="entry name" value="Znf_CCHC"/>
</dbReference>
<dbReference type="SUPFAM" id="SSF50630">
    <property type="entry name" value="Acid proteases"/>
    <property type="match status" value="1"/>
</dbReference>
<dbReference type="Pfam" id="PF13650">
    <property type="entry name" value="Asp_protease_2"/>
    <property type="match status" value="1"/>
</dbReference>
<dbReference type="InterPro" id="IPR021109">
    <property type="entry name" value="Peptidase_aspartic_dom_sf"/>
</dbReference>
<dbReference type="InterPro" id="IPR036875">
    <property type="entry name" value="Znf_CCHC_sf"/>
</dbReference>
<name>A0ABQ9JQ00_9CUCU</name>
<feature type="domain" description="CCHC-type" evidence="2">
    <location>
        <begin position="385"/>
        <end position="398"/>
    </location>
</feature>
<keyword evidence="4" id="KW-1185">Reference proteome</keyword>
<dbReference type="InterPro" id="IPR001969">
    <property type="entry name" value="Aspartic_peptidase_AS"/>
</dbReference>
<evidence type="ECO:0000313" key="3">
    <source>
        <dbReference type="EMBL" id="KAJ8980145.1"/>
    </source>
</evidence>
<dbReference type="SUPFAM" id="SSF57756">
    <property type="entry name" value="Retrovirus zinc finger-like domains"/>
    <property type="match status" value="1"/>
</dbReference>
<evidence type="ECO:0000313" key="4">
    <source>
        <dbReference type="Proteomes" id="UP001162164"/>
    </source>
</evidence>
<dbReference type="Proteomes" id="UP001162164">
    <property type="component" value="Unassembled WGS sequence"/>
</dbReference>
<protein>
    <recommendedName>
        <fullName evidence="2">CCHC-type domain-containing protein</fullName>
    </recommendedName>
</protein>
<dbReference type="EMBL" id="JAPWTJ010000283">
    <property type="protein sequence ID" value="KAJ8980145.1"/>
    <property type="molecule type" value="Genomic_DNA"/>
</dbReference>
<gene>
    <name evidence="3" type="ORF">NQ317_014639</name>
</gene>
<proteinExistence type="predicted"/>
<keyword evidence="1" id="KW-0863">Zinc-finger</keyword>
<dbReference type="CDD" id="cd00303">
    <property type="entry name" value="retropepsin_like"/>
    <property type="match status" value="1"/>
</dbReference>
<dbReference type="PROSITE" id="PS50158">
    <property type="entry name" value="ZF_CCHC"/>
    <property type="match status" value="1"/>
</dbReference>
<comment type="caution">
    <text evidence="3">The sequence shown here is derived from an EMBL/GenBank/DDBJ whole genome shotgun (WGS) entry which is preliminary data.</text>
</comment>
<dbReference type="Pfam" id="PF00098">
    <property type="entry name" value="zf-CCHC"/>
    <property type="match status" value="1"/>
</dbReference>
<dbReference type="PROSITE" id="PS00141">
    <property type="entry name" value="ASP_PROTEASE"/>
    <property type="match status" value="1"/>
</dbReference>
<evidence type="ECO:0000256" key="1">
    <source>
        <dbReference type="PROSITE-ProRule" id="PRU00047"/>
    </source>
</evidence>
<dbReference type="Gene3D" id="2.40.70.10">
    <property type="entry name" value="Acid Proteases"/>
    <property type="match status" value="1"/>
</dbReference>
<evidence type="ECO:0000259" key="2">
    <source>
        <dbReference type="PROSITE" id="PS50158"/>
    </source>
</evidence>
<organism evidence="3 4">
    <name type="scientific">Molorchus minor</name>
    <dbReference type="NCBI Taxonomy" id="1323400"/>
    <lineage>
        <taxon>Eukaryota</taxon>
        <taxon>Metazoa</taxon>
        <taxon>Ecdysozoa</taxon>
        <taxon>Arthropoda</taxon>
        <taxon>Hexapoda</taxon>
        <taxon>Insecta</taxon>
        <taxon>Pterygota</taxon>
        <taxon>Neoptera</taxon>
        <taxon>Endopterygota</taxon>
        <taxon>Coleoptera</taxon>
        <taxon>Polyphaga</taxon>
        <taxon>Cucujiformia</taxon>
        <taxon>Chrysomeloidea</taxon>
        <taxon>Cerambycidae</taxon>
        <taxon>Lamiinae</taxon>
        <taxon>Monochamini</taxon>
        <taxon>Molorchus</taxon>
    </lineage>
</organism>